<dbReference type="EMBL" id="JBHUOX010000005">
    <property type="protein sequence ID" value="MFD3000377.1"/>
    <property type="molecule type" value="Genomic_DNA"/>
</dbReference>
<dbReference type="RefSeq" id="WP_377483335.1">
    <property type="nucleotide sequence ID" value="NZ_JBHUOX010000005.1"/>
</dbReference>
<accession>A0ABW6BTR1</accession>
<dbReference type="SUPFAM" id="SSF56059">
    <property type="entry name" value="Glutathione synthetase ATP-binding domain-like"/>
    <property type="match status" value="1"/>
</dbReference>
<comment type="caution">
    <text evidence="1">The sequence shown here is derived from an EMBL/GenBank/DDBJ whole genome shotgun (WGS) entry which is preliminary data.</text>
</comment>
<evidence type="ECO:0000313" key="1">
    <source>
        <dbReference type="EMBL" id="MFD3000377.1"/>
    </source>
</evidence>
<gene>
    <name evidence="1" type="ORF">ACFS7Z_08405</name>
</gene>
<organism evidence="1 2">
    <name type="scientific">Pontibacter toksunensis</name>
    <dbReference type="NCBI Taxonomy" id="1332631"/>
    <lineage>
        <taxon>Bacteria</taxon>
        <taxon>Pseudomonadati</taxon>
        <taxon>Bacteroidota</taxon>
        <taxon>Cytophagia</taxon>
        <taxon>Cytophagales</taxon>
        <taxon>Hymenobacteraceae</taxon>
        <taxon>Pontibacter</taxon>
    </lineage>
</organism>
<protein>
    <recommendedName>
        <fullName evidence="3">Circularly permuted ATP-grasp superfamily protein</fullName>
    </recommendedName>
</protein>
<evidence type="ECO:0008006" key="3">
    <source>
        <dbReference type="Google" id="ProtNLM"/>
    </source>
</evidence>
<sequence length="397" mass="46374">MVKEIREKYNAAFTQEAYQELLADLNRQLEEPISFRVAETPVFLTQDFKDKLIAAGDDLVNAVLSKDFKELTEKSIPVEWNTSHENERPHFLTFDFAVCQNESGEMVPQLIELQGFPSLYGFQSELAEKYKKHFQVTSHLTPYFQSQDQKEYFDLLRRTIVGHHQPHEVVLLDINAREQKTAVDFYITARHIGIEIVSLDELRQKGDQIYFIKDGEEKPVKRIYNRLIFDEIENKEEALKHVPDLLRTDTIEWVTHPNWFYRISKYTMPFLESEFVPETRFLSEIETLPTDLTDYVLKPLFSFAGQGVIIDVTEEDIQAVKDPENWVLQKKVDYEPIIQSPDGLVKCEVRLMYLWPEEDKTPTLAINLARLSRGKMIGVRYNCNFDWVGGSVCLFES</sequence>
<dbReference type="Proteomes" id="UP001597641">
    <property type="component" value="Unassembled WGS sequence"/>
</dbReference>
<keyword evidence="2" id="KW-1185">Reference proteome</keyword>
<reference evidence="2" key="1">
    <citation type="journal article" date="2019" name="Int. J. Syst. Evol. Microbiol.">
        <title>The Global Catalogue of Microorganisms (GCM) 10K type strain sequencing project: providing services to taxonomists for standard genome sequencing and annotation.</title>
        <authorList>
            <consortium name="The Broad Institute Genomics Platform"/>
            <consortium name="The Broad Institute Genome Sequencing Center for Infectious Disease"/>
            <person name="Wu L."/>
            <person name="Ma J."/>
        </authorList>
    </citation>
    <scope>NUCLEOTIDE SEQUENCE [LARGE SCALE GENOMIC DNA]</scope>
    <source>
        <strain evidence="2">KCTC 23984</strain>
    </source>
</reference>
<evidence type="ECO:0000313" key="2">
    <source>
        <dbReference type="Proteomes" id="UP001597641"/>
    </source>
</evidence>
<name>A0ABW6BTR1_9BACT</name>
<proteinExistence type="predicted"/>